<keyword evidence="2" id="KW-0347">Helicase</keyword>
<keyword evidence="2" id="KW-0067">ATP-binding</keyword>
<comment type="caution">
    <text evidence="2">The sequence shown here is derived from an EMBL/GenBank/DDBJ whole genome shotgun (WGS) entry which is preliminary data.</text>
</comment>
<dbReference type="EMBL" id="PIXR01000426">
    <property type="protein sequence ID" value="TBU06780.1"/>
    <property type="molecule type" value="Genomic_DNA"/>
</dbReference>
<dbReference type="PANTHER" id="PTHR47958">
    <property type="entry name" value="ATP-DEPENDENT RNA HELICASE DBP3"/>
    <property type="match status" value="1"/>
</dbReference>
<dbReference type="Proteomes" id="UP000293045">
    <property type="component" value="Unassembled WGS sequence"/>
</dbReference>
<dbReference type="VEuPathDB" id="MicrosporidiaDB:CWI36_0652p0010"/>
<dbReference type="SUPFAM" id="SSF52540">
    <property type="entry name" value="P-loop containing nucleoside triphosphate hydrolases"/>
    <property type="match status" value="1"/>
</dbReference>
<protein>
    <submittedName>
        <fullName evidence="2">ATP-dependent RNA helicase</fullName>
    </submittedName>
</protein>
<dbReference type="Gene3D" id="3.40.50.300">
    <property type="entry name" value="P-loop containing nucleotide triphosphate hydrolases"/>
    <property type="match status" value="1"/>
</dbReference>
<feature type="domain" description="Helicase C-terminal" evidence="1">
    <location>
        <begin position="8"/>
        <end position="135"/>
    </location>
</feature>
<dbReference type="InterPro" id="IPR001650">
    <property type="entry name" value="Helicase_C-like"/>
</dbReference>
<accession>A0A4Q9LIF4</accession>
<dbReference type="InterPro" id="IPR027417">
    <property type="entry name" value="P-loop_NTPase"/>
</dbReference>
<sequence length="135" mass="15132">MDNKKAPTVKIIVIDEADAVLDGIGSHAYRILKIKELEADLHETACLHGYIEMAAKEKVVDDFRTAKARVLISTDIFSRGMDIPQVNLIINFDLPIVKGIPKVENYIHRVGRSGRFGRPGVRVDFFRDSNDLNAL</sequence>
<evidence type="ECO:0000313" key="3">
    <source>
        <dbReference type="Proteomes" id="UP000293045"/>
    </source>
</evidence>
<dbReference type="SMART" id="SM00490">
    <property type="entry name" value="HELICc"/>
    <property type="match status" value="1"/>
</dbReference>
<dbReference type="Pfam" id="PF00271">
    <property type="entry name" value="Helicase_C"/>
    <property type="match status" value="1"/>
</dbReference>
<name>A0A4Q9LIF4_9MICR</name>
<dbReference type="PROSITE" id="PS51194">
    <property type="entry name" value="HELICASE_CTER"/>
    <property type="match status" value="1"/>
</dbReference>
<dbReference type="VEuPathDB" id="MicrosporidiaDB:CWI39_0426p0020"/>
<evidence type="ECO:0000259" key="1">
    <source>
        <dbReference type="PROSITE" id="PS51194"/>
    </source>
</evidence>
<dbReference type="GO" id="GO:0004386">
    <property type="term" value="F:helicase activity"/>
    <property type="evidence" value="ECO:0007669"/>
    <property type="project" value="UniProtKB-KW"/>
</dbReference>
<evidence type="ECO:0000313" key="2">
    <source>
        <dbReference type="EMBL" id="TBU06780.1"/>
    </source>
</evidence>
<dbReference type="AlphaFoldDB" id="A0A4Q9LIF4"/>
<dbReference type="CDD" id="cd18787">
    <property type="entry name" value="SF2_C_DEAD"/>
    <property type="match status" value="1"/>
</dbReference>
<organism evidence="2 3">
    <name type="scientific">Hamiltosporidium magnivora</name>
    <dbReference type="NCBI Taxonomy" id="148818"/>
    <lineage>
        <taxon>Eukaryota</taxon>
        <taxon>Fungi</taxon>
        <taxon>Fungi incertae sedis</taxon>
        <taxon>Microsporidia</taxon>
        <taxon>Dubosqiidae</taxon>
        <taxon>Hamiltosporidium</taxon>
    </lineage>
</organism>
<reference evidence="2 3" key="1">
    <citation type="submission" date="2017-12" db="EMBL/GenBank/DDBJ databases">
        <authorList>
            <person name="Pombert J.-F."/>
            <person name="Haag K.L."/>
            <person name="Ebert D."/>
        </authorList>
    </citation>
    <scope>NUCLEOTIDE SEQUENCE [LARGE SCALE GENOMIC DNA]</scope>
    <source>
        <strain evidence="2">IL-BN-2</strain>
    </source>
</reference>
<gene>
    <name evidence="2" type="ORF">CWI39_0426p0020</name>
</gene>
<keyword evidence="2" id="KW-0378">Hydrolase</keyword>
<proteinExistence type="predicted"/>
<keyword evidence="2" id="KW-0547">Nucleotide-binding</keyword>